<dbReference type="Gene3D" id="3.30.450.90">
    <property type="match status" value="1"/>
</dbReference>
<dbReference type="RefSeq" id="WP_075010542.1">
    <property type="nucleotide sequence ID" value="NZ_FOAP01000026.1"/>
</dbReference>
<keyword evidence="4" id="KW-0547">Nucleotide-binding</keyword>
<dbReference type="FunFam" id="3.30.450.90:FF:000001">
    <property type="entry name" value="Type II secretion system ATPase GspE"/>
    <property type="match status" value="1"/>
</dbReference>
<dbReference type="GO" id="GO:0005737">
    <property type="term" value="C:cytoplasm"/>
    <property type="evidence" value="ECO:0007669"/>
    <property type="project" value="UniProtKB-SubCell"/>
</dbReference>
<dbReference type="InterPro" id="IPR027417">
    <property type="entry name" value="P-loop_NTPase"/>
</dbReference>
<evidence type="ECO:0000256" key="5">
    <source>
        <dbReference type="ARBA" id="ARBA00022840"/>
    </source>
</evidence>
<comment type="similarity">
    <text evidence="2">Belongs to the GSP E family.</text>
</comment>
<evidence type="ECO:0000259" key="6">
    <source>
        <dbReference type="PROSITE" id="PS00662"/>
    </source>
</evidence>
<evidence type="ECO:0000256" key="2">
    <source>
        <dbReference type="ARBA" id="ARBA00006611"/>
    </source>
</evidence>
<comment type="subcellular location">
    <subcellularLocation>
        <location evidence="1">Cytoplasm</location>
    </subcellularLocation>
</comment>
<dbReference type="InterPro" id="IPR037257">
    <property type="entry name" value="T2SS_E_N_sf"/>
</dbReference>
<dbReference type="GO" id="GO:0005524">
    <property type="term" value="F:ATP binding"/>
    <property type="evidence" value="ECO:0007669"/>
    <property type="project" value="UniProtKB-KW"/>
</dbReference>
<dbReference type="PANTHER" id="PTHR30258">
    <property type="entry name" value="TYPE II SECRETION SYSTEM PROTEIN GSPE-RELATED"/>
    <property type="match status" value="1"/>
</dbReference>
<dbReference type="Pfam" id="PF05157">
    <property type="entry name" value="MshEN"/>
    <property type="match status" value="1"/>
</dbReference>
<organism evidence="7 8">
    <name type="scientific">Stigmatella aurantiaca</name>
    <dbReference type="NCBI Taxonomy" id="41"/>
    <lineage>
        <taxon>Bacteria</taxon>
        <taxon>Pseudomonadati</taxon>
        <taxon>Myxococcota</taxon>
        <taxon>Myxococcia</taxon>
        <taxon>Myxococcales</taxon>
        <taxon>Cystobacterineae</taxon>
        <taxon>Archangiaceae</taxon>
        <taxon>Stigmatella</taxon>
    </lineage>
</organism>
<keyword evidence="5" id="KW-0067">ATP-binding</keyword>
<dbReference type="CDD" id="cd01129">
    <property type="entry name" value="PulE-GspE-like"/>
    <property type="match status" value="1"/>
</dbReference>
<dbReference type="AlphaFoldDB" id="A0A1H8CD70"/>
<reference evidence="8" key="1">
    <citation type="submission" date="2016-10" db="EMBL/GenBank/DDBJ databases">
        <authorList>
            <person name="Varghese N."/>
            <person name="Submissions S."/>
        </authorList>
    </citation>
    <scope>NUCLEOTIDE SEQUENCE [LARGE SCALE GENOMIC DNA]</scope>
    <source>
        <strain evidence="8">DSM 17044</strain>
    </source>
</reference>
<keyword evidence="3" id="KW-0963">Cytoplasm</keyword>
<dbReference type="PANTHER" id="PTHR30258:SF1">
    <property type="entry name" value="PROTEIN TRANSPORT PROTEIN HOFB HOMOLOG"/>
    <property type="match status" value="1"/>
</dbReference>
<protein>
    <submittedName>
        <fullName evidence="7">Type IV pilus assembly protein PilB</fullName>
    </submittedName>
</protein>
<dbReference type="Gene3D" id="3.30.300.160">
    <property type="entry name" value="Type II secretion system, protein E, N-terminal domain"/>
    <property type="match status" value="1"/>
</dbReference>
<proteinExistence type="inferred from homology"/>
<dbReference type="NCBIfam" id="TIGR02538">
    <property type="entry name" value="type_IV_pilB"/>
    <property type="match status" value="1"/>
</dbReference>
<feature type="domain" description="Bacterial type II secretion system protein E" evidence="6">
    <location>
        <begin position="381"/>
        <end position="395"/>
    </location>
</feature>
<keyword evidence="8" id="KW-1185">Reference proteome</keyword>
<dbReference type="GO" id="GO:0009297">
    <property type="term" value="P:pilus assembly"/>
    <property type="evidence" value="ECO:0007669"/>
    <property type="project" value="InterPro"/>
</dbReference>
<evidence type="ECO:0000256" key="1">
    <source>
        <dbReference type="ARBA" id="ARBA00004496"/>
    </source>
</evidence>
<dbReference type="Proteomes" id="UP000182719">
    <property type="component" value="Unassembled WGS sequence"/>
</dbReference>
<name>A0A1H8CD70_STIAU</name>
<dbReference type="InterPro" id="IPR013374">
    <property type="entry name" value="ATPase_typ4_pilus-assembl_PilB"/>
</dbReference>
<dbReference type="SUPFAM" id="SSF52540">
    <property type="entry name" value="P-loop containing nucleoside triphosphate hydrolases"/>
    <property type="match status" value="1"/>
</dbReference>
<dbReference type="Pfam" id="PF00437">
    <property type="entry name" value="T2SSE"/>
    <property type="match status" value="1"/>
</dbReference>
<dbReference type="GO" id="GO:0016887">
    <property type="term" value="F:ATP hydrolysis activity"/>
    <property type="evidence" value="ECO:0007669"/>
    <property type="project" value="InterPro"/>
</dbReference>
<dbReference type="OrthoDB" id="9805147at2"/>
<dbReference type="InterPro" id="IPR007831">
    <property type="entry name" value="T2SS_GspE_N"/>
</dbReference>
<dbReference type="Gene3D" id="3.40.50.300">
    <property type="entry name" value="P-loop containing nucleotide triphosphate hydrolases"/>
    <property type="match status" value="1"/>
</dbReference>
<evidence type="ECO:0000256" key="3">
    <source>
        <dbReference type="ARBA" id="ARBA00022490"/>
    </source>
</evidence>
<dbReference type="EMBL" id="FOAP01000026">
    <property type="protein sequence ID" value="SEM92956.1"/>
    <property type="molecule type" value="Genomic_DNA"/>
</dbReference>
<dbReference type="GO" id="GO:0005886">
    <property type="term" value="C:plasma membrane"/>
    <property type="evidence" value="ECO:0007669"/>
    <property type="project" value="TreeGrafter"/>
</dbReference>
<dbReference type="FunFam" id="3.40.50.300:FF:000398">
    <property type="entry name" value="Type IV pilus assembly ATPase PilB"/>
    <property type="match status" value="1"/>
</dbReference>
<dbReference type="PROSITE" id="PS00662">
    <property type="entry name" value="T2SP_E"/>
    <property type="match status" value="1"/>
</dbReference>
<gene>
    <name evidence="7" type="ORF">SAMN05444354_12621</name>
</gene>
<evidence type="ECO:0000313" key="8">
    <source>
        <dbReference type="Proteomes" id="UP000182719"/>
    </source>
</evidence>
<dbReference type="InterPro" id="IPR001482">
    <property type="entry name" value="T2SS/T4SS_dom"/>
</dbReference>
<accession>A0A1H8CD70</accession>
<sequence length="567" mass="62786">MSGRLGELLVRENLITVQALRKAQEEQQKSGTRIGTALIKTGAIEESKLTDFLSKQYGVPAINLKDFDVDPEIIKLVPKEVAEKHLVIPVNRAGPSLIVAMCDPSNIYAVDDLKFLTGYNIESVVASEISIREAIERYYAEKGPSLDDIVGEVSADDIEVSKEEDENIEEMAKAADDAPVVKLVNLILMDAIKKRASDIHVEPYEKDFRVRFRIDGSLYEVMRPPMRLRNAITSRLKIMAELDISERRLPQDGRIKIKMGQGKEMDFRVSVCPTLFGEKIVMRLLDKSNLQLDMTKLGFDPQPLAWFKEAIDRPYGMVLVTGPTGSGKTTTLYSALASLNQIDTNISTAEDPVEFNFAGINQVQMHEDIGLNFAASLRSFLRQDPDIIMIGEIRDFETGEIAVKAALTGHLVLSTLHTNDAPGTVSRLLNMGIEPFLVTASLNLILAQRLCRRLCKDCKRPAASVDEAALIEAGIPAEKMGTFTVYEKVGCRECNDRGYRGRVAVYEVMPFWDGLKELVINGASAAELKQEAIRLGMSSLRMSALAKLMDGVTTLEEVVGNTAPDRF</sequence>
<dbReference type="FunFam" id="3.30.300.160:FF:000002">
    <property type="entry name" value="Type II secretion system protein E"/>
    <property type="match status" value="1"/>
</dbReference>
<evidence type="ECO:0000313" key="7">
    <source>
        <dbReference type="EMBL" id="SEM92956.1"/>
    </source>
</evidence>
<dbReference type="SUPFAM" id="SSF160246">
    <property type="entry name" value="EspE N-terminal domain-like"/>
    <property type="match status" value="1"/>
</dbReference>
<evidence type="ECO:0000256" key="4">
    <source>
        <dbReference type="ARBA" id="ARBA00022741"/>
    </source>
</evidence>